<evidence type="ECO:0000259" key="5">
    <source>
        <dbReference type="PROSITE" id="PS51891"/>
    </source>
</evidence>
<accession>A0A0M6XTI6</accession>
<feature type="domain" description="CENP-V/GFA" evidence="5">
    <location>
        <begin position="5"/>
        <end position="99"/>
    </location>
</feature>
<name>A0A0M6XTI6_9RHOB</name>
<evidence type="ECO:0000313" key="6">
    <source>
        <dbReference type="EMBL" id="CTQ33274.1"/>
    </source>
</evidence>
<dbReference type="InterPro" id="IPR006913">
    <property type="entry name" value="CENP-V/GFA"/>
</dbReference>
<dbReference type="SUPFAM" id="SSF51316">
    <property type="entry name" value="Mss4-like"/>
    <property type="match status" value="1"/>
</dbReference>
<proteinExistence type="inferred from homology"/>
<dbReference type="PROSITE" id="PS51891">
    <property type="entry name" value="CENP_V_GFA"/>
    <property type="match status" value="1"/>
</dbReference>
<dbReference type="AlphaFoldDB" id="A0A0M6XTI6"/>
<keyword evidence="7" id="KW-1185">Reference proteome</keyword>
<organism evidence="6 7">
    <name type="scientific">Jannaschia rubra</name>
    <dbReference type="NCBI Taxonomy" id="282197"/>
    <lineage>
        <taxon>Bacteria</taxon>
        <taxon>Pseudomonadati</taxon>
        <taxon>Pseudomonadota</taxon>
        <taxon>Alphaproteobacteria</taxon>
        <taxon>Rhodobacterales</taxon>
        <taxon>Roseobacteraceae</taxon>
        <taxon>Jannaschia</taxon>
    </lineage>
</organism>
<sequence>MSGVLEGRCLCGAVTIVARGVQRDIGACHCAMCRRWTGSVFLAFTAEEVTATGEVTRHASSDFAERAFCPRCGSHLWMRDKDGSCDLMPGLFDGTSDWPLTSEIYADSAPAWCRLSGDHPRRTGAEYERDNPFVEGS</sequence>
<evidence type="ECO:0000256" key="4">
    <source>
        <dbReference type="ARBA" id="ARBA00023239"/>
    </source>
</evidence>
<dbReference type="Gene3D" id="3.90.1590.10">
    <property type="entry name" value="glutathione-dependent formaldehyde- activating enzyme (gfa)"/>
    <property type="match status" value="1"/>
</dbReference>
<dbReference type="Pfam" id="PF04828">
    <property type="entry name" value="GFA"/>
    <property type="match status" value="1"/>
</dbReference>
<dbReference type="OrthoDB" id="9807246at2"/>
<keyword evidence="3" id="KW-0862">Zinc</keyword>
<dbReference type="Proteomes" id="UP000048908">
    <property type="component" value="Unassembled WGS sequence"/>
</dbReference>
<evidence type="ECO:0000256" key="1">
    <source>
        <dbReference type="ARBA" id="ARBA00005495"/>
    </source>
</evidence>
<dbReference type="EMBL" id="CXPG01000020">
    <property type="protein sequence ID" value="CTQ33274.1"/>
    <property type="molecule type" value="Genomic_DNA"/>
</dbReference>
<gene>
    <name evidence="6" type="ORF">JAN5088_02056</name>
</gene>
<protein>
    <recommendedName>
        <fullName evidence="5">CENP-V/GFA domain-containing protein</fullName>
    </recommendedName>
</protein>
<dbReference type="InterPro" id="IPR011057">
    <property type="entry name" value="Mss4-like_sf"/>
</dbReference>
<dbReference type="STRING" id="282197.SAMN04488517_102104"/>
<reference evidence="6 7" key="1">
    <citation type="submission" date="2015-07" db="EMBL/GenBank/DDBJ databases">
        <authorList>
            <person name="Noorani M."/>
        </authorList>
    </citation>
    <scope>NUCLEOTIDE SEQUENCE [LARGE SCALE GENOMIC DNA]</scope>
    <source>
        <strain evidence="6 7">CECT 5088</strain>
    </source>
</reference>
<dbReference type="PANTHER" id="PTHR33337">
    <property type="entry name" value="GFA DOMAIN-CONTAINING PROTEIN"/>
    <property type="match status" value="1"/>
</dbReference>
<dbReference type="GO" id="GO:0046872">
    <property type="term" value="F:metal ion binding"/>
    <property type="evidence" value="ECO:0007669"/>
    <property type="project" value="UniProtKB-KW"/>
</dbReference>
<dbReference type="RefSeq" id="WP_055682704.1">
    <property type="nucleotide sequence ID" value="NZ_CANMUL010000001.1"/>
</dbReference>
<keyword evidence="2" id="KW-0479">Metal-binding</keyword>
<comment type="similarity">
    <text evidence="1">Belongs to the Gfa family.</text>
</comment>
<dbReference type="PANTHER" id="PTHR33337:SF40">
    <property type="entry name" value="CENP-V_GFA DOMAIN-CONTAINING PROTEIN-RELATED"/>
    <property type="match status" value="1"/>
</dbReference>
<evidence type="ECO:0000313" key="7">
    <source>
        <dbReference type="Proteomes" id="UP000048908"/>
    </source>
</evidence>
<dbReference type="GO" id="GO:0016846">
    <property type="term" value="F:carbon-sulfur lyase activity"/>
    <property type="evidence" value="ECO:0007669"/>
    <property type="project" value="InterPro"/>
</dbReference>
<keyword evidence="4" id="KW-0456">Lyase</keyword>
<evidence type="ECO:0000256" key="3">
    <source>
        <dbReference type="ARBA" id="ARBA00022833"/>
    </source>
</evidence>
<evidence type="ECO:0000256" key="2">
    <source>
        <dbReference type="ARBA" id="ARBA00022723"/>
    </source>
</evidence>